<organism evidence="7 8">
    <name type="scientific">Tectimicrobiota bacterium</name>
    <dbReference type="NCBI Taxonomy" id="2528274"/>
    <lineage>
        <taxon>Bacteria</taxon>
        <taxon>Pseudomonadati</taxon>
        <taxon>Nitrospinota/Tectimicrobiota group</taxon>
        <taxon>Candidatus Tectimicrobiota</taxon>
    </lineage>
</organism>
<dbReference type="SUPFAM" id="SSF52540">
    <property type="entry name" value="P-loop containing nucleoside triphosphate hydrolases"/>
    <property type="match status" value="1"/>
</dbReference>
<accession>A0A932M165</accession>
<proteinExistence type="inferred from homology"/>
<dbReference type="InterPro" id="IPR003593">
    <property type="entry name" value="AAA+_ATPase"/>
</dbReference>
<dbReference type="SMART" id="SM00382">
    <property type="entry name" value="AAA"/>
    <property type="match status" value="1"/>
</dbReference>
<dbReference type="InterPro" id="IPR015854">
    <property type="entry name" value="ABC_transpr_LolD-like"/>
</dbReference>
<comment type="caution">
    <text evidence="7">The sequence shown here is derived from an EMBL/GenBank/DDBJ whole genome shotgun (WGS) entry which is preliminary data.</text>
</comment>
<comment type="similarity">
    <text evidence="2">Belongs to the ABC transporter superfamily.</text>
</comment>
<dbReference type="GO" id="GO:0005524">
    <property type="term" value="F:ATP binding"/>
    <property type="evidence" value="ECO:0007669"/>
    <property type="project" value="UniProtKB-KW"/>
</dbReference>
<evidence type="ECO:0000256" key="3">
    <source>
        <dbReference type="ARBA" id="ARBA00020019"/>
    </source>
</evidence>
<protein>
    <recommendedName>
        <fullName evidence="3">Cell division ATP-binding protein FtsE</fullName>
    </recommendedName>
</protein>
<dbReference type="GO" id="GO:0016887">
    <property type="term" value="F:ATP hydrolysis activity"/>
    <property type="evidence" value="ECO:0007669"/>
    <property type="project" value="InterPro"/>
</dbReference>
<dbReference type="Gene3D" id="3.40.50.300">
    <property type="entry name" value="P-loop containing nucleotide triphosphate hydrolases"/>
    <property type="match status" value="1"/>
</dbReference>
<keyword evidence="5 7" id="KW-0067">ATP-binding</keyword>
<evidence type="ECO:0000313" key="8">
    <source>
        <dbReference type="Proteomes" id="UP000741360"/>
    </source>
</evidence>
<dbReference type="EMBL" id="JACPSX010000175">
    <property type="protein sequence ID" value="MBI3015219.1"/>
    <property type="molecule type" value="Genomic_DNA"/>
</dbReference>
<evidence type="ECO:0000256" key="4">
    <source>
        <dbReference type="ARBA" id="ARBA00022741"/>
    </source>
</evidence>
<dbReference type="PROSITE" id="PS50893">
    <property type="entry name" value="ABC_TRANSPORTER_2"/>
    <property type="match status" value="1"/>
</dbReference>
<evidence type="ECO:0000256" key="1">
    <source>
        <dbReference type="ARBA" id="ARBA00002579"/>
    </source>
</evidence>
<dbReference type="InterPro" id="IPR027417">
    <property type="entry name" value="P-loop_NTPase"/>
</dbReference>
<sequence>MIQMFGVSKSYGPNCTALEEISLGITRGDFVFLTGPSGAGKTTLLRLLIAAEPPTRGQIIVNGRNLSRLRPAELSHYRRQLGIIFQQSKFLSHRTVFDNVAITLQAQGIPNKVVKKRTWETLQWAGLEEKKEAYPARLSEGERQKVAVARALVDSPLILIADEPTGNLDEKFAAEIYKLFEEINRRGTTILFATHARQLAERSGRRAIVLRQGQIVESR</sequence>
<keyword evidence="4" id="KW-0547">Nucleotide-binding</keyword>
<dbReference type="PANTHER" id="PTHR24220:SF470">
    <property type="entry name" value="CELL DIVISION ATP-BINDING PROTEIN FTSE"/>
    <property type="match status" value="1"/>
</dbReference>
<feature type="domain" description="ABC transporter" evidence="6">
    <location>
        <begin position="2"/>
        <end position="218"/>
    </location>
</feature>
<dbReference type="Pfam" id="PF00005">
    <property type="entry name" value="ABC_tran"/>
    <property type="match status" value="1"/>
</dbReference>
<evidence type="ECO:0000256" key="2">
    <source>
        <dbReference type="ARBA" id="ARBA00005417"/>
    </source>
</evidence>
<dbReference type="InterPro" id="IPR003439">
    <property type="entry name" value="ABC_transporter-like_ATP-bd"/>
</dbReference>
<dbReference type="GO" id="GO:0005886">
    <property type="term" value="C:plasma membrane"/>
    <property type="evidence" value="ECO:0007669"/>
    <property type="project" value="UniProtKB-ARBA"/>
</dbReference>
<name>A0A932M165_UNCTE</name>
<dbReference type="AlphaFoldDB" id="A0A932M165"/>
<evidence type="ECO:0000256" key="5">
    <source>
        <dbReference type="ARBA" id="ARBA00022840"/>
    </source>
</evidence>
<dbReference type="GO" id="GO:0022857">
    <property type="term" value="F:transmembrane transporter activity"/>
    <property type="evidence" value="ECO:0007669"/>
    <property type="project" value="TreeGrafter"/>
</dbReference>
<dbReference type="PANTHER" id="PTHR24220">
    <property type="entry name" value="IMPORT ATP-BINDING PROTEIN"/>
    <property type="match status" value="1"/>
</dbReference>
<reference evidence="7" key="1">
    <citation type="submission" date="2020-07" db="EMBL/GenBank/DDBJ databases">
        <title>Huge and variable diversity of episymbiotic CPR bacteria and DPANN archaea in groundwater ecosystems.</title>
        <authorList>
            <person name="He C.Y."/>
            <person name="Keren R."/>
            <person name="Whittaker M."/>
            <person name="Farag I.F."/>
            <person name="Doudna J."/>
            <person name="Cate J.H.D."/>
            <person name="Banfield J.F."/>
        </authorList>
    </citation>
    <scope>NUCLEOTIDE SEQUENCE</scope>
    <source>
        <strain evidence="7">NC_groundwater_717_Ag_S-0.2um_59_8</strain>
    </source>
</reference>
<evidence type="ECO:0000313" key="7">
    <source>
        <dbReference type="EMBL" id="MBI3015219.1"/>
    </source>
</evidence>
<dbReference type="FunFam" id="3.40.50.300:FF:000056">
    <property type="entry name" value="Cell division ATP-binding protein FtsE"/>
    <property type="match status" value="1"/>
</dbReference>
<evidence type="ECO:0000259" key="6">
    <source>
        <dbReference type="PROSITE" id="PS50893"/>
    </source>
</evidence>
<comment type="function">
    <text evidence="1">Part of the ABC transporter FtsEX involved in cellular division. Important for assembly or stability of the septal ring.</text>
</comment>
<gene>
    <name evidence="7" type="ORF">HYY65_09215</name>
</gene>
<dbReference type="Proteomes" id="UP000741360">
    <property type="component" value="Unassembled WGS sequence"/>
</dbReference>